<reference evidence="2" key="3">
    <citation type="submission" date="2025-09" db="UniProtKB">
        <authorList>
            <consortium name="Ensembl"/>
        </authorList>
    </citation>
    <scope>IDENTIFICATION</scope>
</reference>
<accession>A0A8C4S5T3</accession>
<organism evidence="2 3">
    <name type="scientific">Erpetoichthys calabaricus</name>
    <name type="common">Rope fish</name>
    <name type="synonym">Calamoichthys calabaricus</name>
    <dbReference type="NCBI Taxonomy" id="27687"/>
    <lineage>
        <taxon>Eukaryota</taxon>
        <taxon>Metazoa</taxon>
        <taxon>Chordata</taxon>
        <taxon>Craniata</taxon>
        <taxon>Vertebrata</taxon>
        <taxon>Euteleostomi</taxon>
        <taxon>Actinopterygii</taxon>
        <taxon>Polypteriformes</taxon>
        <taxon>Polypteridae</taxon>
        <taxon>Erpetoichthys</taxon>
    </lineage>
</organism>
<feature type="compositionally biased region" description="Polar residues" evidence="1">
    <location>
        <begin position="230"/>
        <end position="239"/>
    </location>
</feature>
<reference evidence="2" key="2">
    <citation type="submission" date="2025-08" db="UniProtKB">
        <authorList>
            <consortium name="Ensembl"/>
        </authorList>
    </citation>
    <scope>IDENTIFICATION</scope>
</reference>
<feature type="region of interest" description="Disordered" evidence="1">
    <location>
        <begin position="1349"/>
        <end position="1371"/>
    </location>
</feature>
<proteinExistence type="predicted"/>
<dbReference type="GO" id="GO:0005737">
    <property type="term" value="C:cytoplasm"/>
    <property type="evidence" value="ECO:0007669"/>
    <property type="project" value="TreeGrafter"/>
</dbReference>
<dbReference type="PANTHER" id="PTHR16155:SF18">
    <property type="entry name" value="STERILE ALPHA MOTIF DOMAIN-CONTAINING PROTEIN 9-LIKE"/>
    <property type="match status" value="1"/>
</dbReference>
<keyword evidence="3" id="KW-1185">Reference proteome</keyword>
<evidence type="ECO:0000313" key="3">
    <source>
        <dbReference type="Proteomes" id="UP000694620"/>
    </source>
</evidence>
<dbReference type="Gene3D" id="1.10.150.50">
    <property type="entry name" value="Transcription Factor, Ets-1"/>
    <property type="match status" value="1"/>
</dbReference>
<evidence type="ECO:0000256" key="1">
    <source>
        <dbReference type="SAM" id="MobiDB-lite"/>
    </source>
</evidence>
<reference evidence="2" key="1">
    <citation type="submission" date="2021-06" db="EMBL/GenBank/DDBJ databases">
        <authorList>
            <consortium name="Wellcome Sanger Institute Data Sharing"/>
        </authorList>
    </citation>
    <scope>NUCLEOTIDE SEQUENCE [LARGE SCALE GENOMIC DNA]</scope>
</reference>
<dbReference type="Proteomes" id="UP000694620">
    <property type="component" value="Chromosome 3"/>
</dbReference>
<dbReference type="Ensembl" id="ENSECRT00000009966.1">
    <property type="protein sequence ID" value="ENSECRP00000009801.1"/>
    <property type="gene ID" value="ENSECRG00000006570.1"/>
</dbReference>
<evidence type="ECO:0000313" key="2">
    <source>
        <dbReference type="Ensembl" id="ENSECRP00000009801.1"/>
    </source>
</evidence>
<protein>
    <submittedName>
        <fullName evidence="2">Sterile alpha motif domain containing 9</fullName>
    </submittedName>
</protein>
<feature type="compositionally biased region" description="Basic and acidic residues" evidence="1">
    <location>
        <begin position="116"/>
        <end position="140"/>
    </location>
</feature>
<feature type="region of interest" description="Disordered" evidence="1">
    <location>
        <begin position="209"/>
        <end position="331"/>
    </location>
</feature>
<sequence>MQKSGKLFGRNLICTWSETFITRGSTVLKRPKTRPALPSNMEEWTKHQVYQWLTCDLKVNKVYADKILEEDVSGSDLLCFQKKDLIEIGLKHGPAVKICHHIEIFKKSEVPSFMSKETEATHSKLTTGHEKNESSDDKSTSETSSLSTGHKDTSTPNDSTPEMPKIMETNSKDCSVFKLPSTDQTEKGGLESVFKISKPLITEECTESIDKHTTEEPPKHSDKHLEINQDDLSCTNSRNSDSDMVIHSSEESQATSTGTIRKDPSQYDDKPVSQRDENTIDNKTESNKTEISNKRKQSMQDKKKDSSLEKCEHPETHITTEGNINHKSKSDKKPLQIKSKLDNALPFPFDQPSAAHRYVKNQILPPETGPGNLIDPVHEYKLLCNTENANEGDVLKKFSNEVFRFSSACMNSRTNGTIHFGVGDKPVFKHGQIVGIEVPSPDLFIDHFNKSLKEYFKDHSDQAEYCIRQPRFVPVLDPTNTLTGLFVIEVDVVPNFEVCQENTYEIYMMVNEKNQWKKTKEPFLFIRDGTSSKNILGIKNPKDLQKELASFIKKVKKLATMRKSKEQMTTTQSIQYSHGEKLKRLFTCEKGMSDCSLYDTYLIVANKCHPNHLEHLQFLTEINLFAVLEFDPESEINGVCAHYRKNRIANLHYPRDFNSTDSESALIAKLNLYKQTSWIFCNGRADLESESDGAMNTSNWLTKRAADVKDLISFFCKPQVLQSGRYLVVFLLLSPIEAVNDPVLEIFCTFYQNLEGAQNILCICDGDTIFSKWKELIKVRCDTDITNRSIYQLNFTEINGTLMKLKPQTQTSIKFLPSSGSSSVVLEKRDEDLMTSLDVLCENECENTGVEKGDEFEEFKNSVEETFYRGGKVTWWNFYLSERPRSIPFIKRDKYESLFNMINSQSKFPTSQCVILNLFHHPGCGGTTLAMHVLWNLRKQFRCAVLKNTTVNTSEIAVQIIHLLTCGKQEQSSFTPVLLLVDDLEEWGNLQDLQRCILNTGASKQIKKDKLLVIILSCVRSQDPGHSSKNCLNESIYIANKLSVKEQKLFEAKLMEIQANYSQFETFYGFMIMKNNFSSEYTENLVHNILKHLDISTKEAQLISFFALLNSYVDGSSISVSICEDFLGIKNAFWGRENVEDKMGPYSTLLIRFKVEEYGTYWSMRMLHQMIATECLRELIKTYSLKLSDITINLLHCDLLYKTAMGKDELIDYIQSMLIKRQKIDHGDERDTLFSPLIEKMQEEGQSQIKQILFEAEKRFEKNPFIPQVLARHFYLKEKNFESAAKWAQVAKQKKCNSYLADTLGQVYKSHLKYEFEKSENAKKELTVDDLTKYLYLASKANKAFQESQNLAKRDDAGDSQEQLTKRKNNNYNTSGYLGEMEVAMVVFDILGKIPCFLKKDKLKQLKLVQFLKKARHLSEFHENETDSKFIGVLKEHEEFLTNLKPSVKQVFEFFENCFTYLKPRSAEKETADLRNRRKVSEYFTKYIKLFCASEQDLAAEKMSKPNISLQQNIEERRMFLERKRADHFSGLLQCLHGNDINSDQMEKITDSYLYIWENSSSRDVKDTANFILANIVLNCIKPKSKKIKRYAELTLILNNLLQDIGTHYPYTEPYYLAQLLLWPEHGCKLDNGAKNISTYVTSIKNSFKKQYNYLIRSKHTIAHFYLGKSSGLKRLIPKAKLDLCLGEEKTNSQWISGEVWREEAVKNLLFRVHGTTEYGEVYVSYDDVKIPVRPVYLGGLRSGYSIEKVSFYLGFSIDGPVAYDIQYKKNA</sequence>
<dbReference type="OrthoDB" id="2337140at2759"/>
<feature type="compositionally biased region" description="Basic and acidic residues" evidence="1">
    <location>
        <begin position="260"/>
        <end position="318"/>
    </location>
</feature>
<feature type="region of interest" description="Disordered" evidence="1">
    <location>
        <begin position="115"/>
        <end position="185"/>
    </location>
</feature>
<dbReference type="GeneTree" id="ENSGT00390000013973"/>
<dbReference type="InterPro" id="IPR013761">
    <property type="entry name" value="SAM/pointed_sf"/>
</dbReference>
<dbReference type="PANTHER" id="PTHR16155">
    <property type="entry name" value="DED DOMAIN-CONTAINING PROTEIN"/>
    <property type="match status" value="1"/>
</dbReference>
<dbReference type="SUPFAM" id="SSF47769">
    <property type="entry name" value="SAM/Pointed domain"/>
    <property type="match status" value="1"/>
</dbReference>
<gene>
    <name evidence="2" type="primary">SAMD9</name>
    <name evidence="2" type="synonym">SAMD9L</name>
</gene>
<name>A0A8C4S5T3_ERPCA</name>
<feature type="compositionally biased region" description="Basic and acidic residues" evidence="1">
    <location>
        <begin position="209"/>
        <end position="227"/>
    </location>
</feature>